<keyword evidence="9" id="KW-1185">Reference proteome</keyword>
<name>A0A9W4QQR0_9GAMM</name>
<comment type="subcellular location">
    <subcellularLocation>
        <location evidence="1">Cell membrane</location>
        <topology evidence="1">Multi-pass membrane protein</topology>
    </subcellularLocation>
</comment>
<keyword evidence="5 6" id="KW-0472">Membrane</keyword>
<feature type="transmembrane region" description="Helical" evidence="6">
    <location>
        <begin position="109"/>
        <end position="131"/>
    </location>
</feature>
<accession>A0A9W4QQR0</accession>
<dbReference type="AlphaFoldDB" id="A0A9W4QQR0"/>
<evidence type="ECO:0000256" key="5">
    <source>
        <dbReference type="ARBA" id="ARBA00023136"/>
    </source>
</evidence>
<gene>
    <name evidence="7" type="ORF">PSECIP111854_00034</name>
    <name evidence="8" type="ORF">PSECIP111951_01385</name>
</gene>
<feature type="transmembrane region" description="Helical" evidence="6">
    <location>
        <begin position="69"/>
        <end position="89"/>
    </location>
</feature>
<dbReference type="GO" id="GO:0015171">
    <property type="term" value="F:amino acid transmembrane transporter activity"/>
    <property type="evidence" value="ECO:0007669"/>
    <property type="project" value="TreeGrafter"/>
</dbReference>
<evidence type="ECO:0000256" key="6">
    <source>
        <dbReference type="SAM" id="Phobius"/>
    </source>
</evidence>
<dbReference type="GO" id="GO:0005886">
    <property type="term" value="C:plasma membrane"/>
    <property type="evidence" value="ECO:0007669"/>
    <property type="project" value="UniProtKB-SubCell"/>
</dbReference>
<dbReference type="GO" id="GO:0033228">
    <property type="term" value="P:cysteine export across plasma membrane"/>
    <property type="evidence" value="ECO:0007669"/>
    <property type="project" value="TreeGrafter"/>
</dbReference>
<evidence type="ECO:0000256" key="1">
    <source>
        <dbReference type="ARBA" id="ARBA00004651"/>
    </source>
</evidence>
<proteinExistence type="predicted"/>
<keyword evidence="3 6" id="KW-0812">Transmembrane</keyword>
<keyword evidence="2" id="KW-1003">Cell membrane</keyword>
<dbReference type="Proteomes" id="UP001152485">
    <property type="component" value="Unassembled WGS sequence"/>
</dbReference>
<feature type="transmembrane region" description="Helical" evidence="6">
    <location>
        <begin position="39"/>
        <end position="57"/>
    </location>
</feature>
<dbReference type="InterPro" id="IPR001123">
    <property type="entry name" value="LeuE-type"/>
</dbReference>
<protein>
    <recommendedName>
        <fullName evidence="11">LysE family translocator</fullName>
    </recommendedName>
</protein>
<dbReference type="RefSeq" id="WP_261592552.1">
    <property type="nucleotide sequence ID" value="NZ_CAMAPC010000001.1"/>
</dbReference>
<feature type="transmembrane region" description="Helical" evidence="6">
    <location>
        <begin position="138"/>
        <end position="159"/>
    </location>
</feature>
<evidence type="ECO:0000313" key="8">
    <source>
        <dbReference type="EMBL" id="CAH9056071.1"/>
    </source>
</evidence>
<evidence type="ECO:0000256" key="2">
    <source>
        <dbReference type="ARBA" id="ARBA00022475"/>
    </source>
</evidence>
<dbReference type="EMBL" id="CAMAPD010000005">
    <property type="protein sequence ID" value="CAH9056071.1"/>
    <property type="molecule type" value="Genomic_DNA"/>
</dbReference>
<organism evidence="7 9">
    <name type="scientific">Pseudoalteromonas holothuriae</name>
    <dbReference type="NCBI Taxonomy" id="2963714"/>
    <lineage>
        <taxon>Bacteria</taxon>
        <taxon>Pseudomonadati</taxon>
        <taxon>Pseudomonadota</taxon>
        <taxon>Gammaproteobacteria</taxon>
        <taxon>Alteromonadales</taxon>
        <taxon>Pseudoalteromonadaceae</taxon>
        <taxon>Pseudoalteromonas</taxon>
    </lineage>
</organism>
<sequence>MSIMVAMSLFALSMSISPGPVNLITLTTGTNLGIKKTMPFVSGATVGFTLLLYLLGLSYVQLAGEYNQIINVLSLLGNGYVFYMGYKLLTSKGKVGITPSTQPSFIHGFLLQWLNPKAWGACIVGITAFNLSESHYQLTVFVAIYFMVCYLSITAWALFGVKINELIHTPQHLKTFNTLMGGCLVVIALYLGINMLLKAFDL</sequence>
<dbReference type="PANTHER" id="PTHR30086">
    <property type="entry name" value="ARGININE EXPORTER PROTEIN ARGO"/>
    <property type="match status" value="1"/>
</dbReference>
<keyword evidence="4 6" id="KW-1133">Transmembrane helix</keyword>
<feature type="transmembrane region" description="Helical" evidence="6">
    <location>
        <begin position="179"/>
        <end position="197"/>
    </location>
</feature>
<dbReference type="PANTHER" id="PTHR30086:SF20">
    <property type="entry name" value="ARGININE EXPORTER PROTEIN ARGO-RELATED"/>
    <property type="match status" value="1"/>
</dbReference>
<evidence type="ECO:0000313" key="10">
    <source>
        <dbReference type="Proteomes" id="UP001152485"/>
    </source>
</evidence>
<reference evidence="7 10" key="1">
    <citation type="submission" date="2022-07" db="EMBL/GenBank/DDBJ databases">
        <authorList>
            <person name="Criscuolo A."/>
        </authorList>
    </citation>
    <scope>NUCLEOTIDE SEQUENCE</scope>
    <source>
        <strain evidence="10">CIP 111951</strain>
        <strain evidence="7">CIP111854</strain>
        <strain evidence="8">CIP111951</strain>
    </source>
</reference>
<comment type="caution">
    <text evidence="7">The sequence shown here is derived from an EMBL/GenBank/DDBJ whole genome shotgun (WGS) entry which is preliminary data.</text>
</comment>
<evidence type="ECO:0008006" key="11">
    <source>
        <dbReference type="Google" id="ProtNLM"/>
    </source>
</evidence>
<dbReference type="EMBL" id="CAMAPC010000001">
    <property type="protein sequence ID" value="CAH9049401.1"/>
    <property type="molecule type" value="Genomic_DNA"/>
</dbReference>
<dbReference type="Pfam" id="PF01810">
    <property type="entry name" value="LysE"/>
    <property type="match status" value="1"/>
</dbReference>
<evidence type="ECO:0000256" key="4">
    <source>
        <dbReference type="ARBA" id="ARBA00022989"/>
    </source>
</evidence>
<evidence type="ECO:0000313" key="9">
    <source>
        <dbReference type="Proteomes" id="UP001152467"/>
    </source>
</evidence>
<dbReference type="Proteomes" id="UP001152467">
    <property type="component" value="Unassembled WGS sequence"/>
</dbReference>
<evidence type="ECO:0000256" key="3">
    <source>
        <dbReference type="ARBA" id="ARBA00022692"/>
    </source>
</evidence>
<evidence type="ECO:0000313" key="7">
    <source>
        <dbReference type="EMBL" id="CAH9049401.1"/>
    </source>
</evidence>